<feature type="binding site" evidence="10">
    <location>
        <begin position="445"/>
        <end position="446"/>
    </location>
    <ligand>
        <name>substrate</name>
    </ligand>
</feature>
<dbReference type="InterPro" id="IPR017853">
    <property type="entry name" value="GH"/>
</dbReference>
<accession>A0A1T4M595</accession>
<keyword evidence="8" id="KW-0624">Polysaccharide degradation</keyword>
<dbReference type="EMBL" id="FUWS01000002">
    <property type="protein sequence ID" value="SJZ62075.1"/>
    <property type="molecule type" value="Genomic_DNA"/>
</dbReference>
<keyword evidence="6" id="KW-0119">Carbohydrate metabolism</keyword>
<dbReference type="GO" id="GO:0030245">
    <property type="term" value="P:cellulose catabolic process"/>
    <property type="evidence" value="ECO:0007669"/>
    <property type="project" value="UniProtKB-KW"/>
</dbReference>
<evidence type="ECO:0000256" key="8">
    <source>
        <dbReference type="ARBA" id="ARBA00023326"/>
    </source>
</evidence>
<evidence type="ECO:0000256" key="6">
    <source>
        <dbReference type="ARBA" id="ARBA00023277"/>
    </source>
</evidence>
<feature type="binding site" evidence="10">
    <location>
        <position position="184"/>
    </location>
    <ligand>
        <name>substrate</name>
    </ligand>
</feature>
<dbReference type="PANTHER" id="PTHR10353">
    <property type="entry name" value="GLYCOSYL HYDROLASE"/>
    <property type="match status" value="1"/>
</dbReference>
<proteinExistence type="inferred from homology"/>
<dbReference type="Pfam" id="PF00232">
    <property type="entry name" value="Glyco_hydro_1"/>
    <property type="match status" value="1"/>
</dbReference>
<dbReference type="GO" id="GO:0008422">
    <property type="term" value="F:beta-glucosidase activity"/>
    <property type="evidence" value="ECO:0007669"/>
    <property type="project" value="UniProtKB-EC"/>
</dbReference>
<dbReference type="InterPro" id="IPR017736">
    <property type="entry name" value="Glyco_hydro_1_beta-glucosidase"/>
</dbReference>
<dbReference type="AlphaFoldDB" id="A0A1T4M595"/>
<dbReference type="RefSeq" id="WP_078760346.1">
    <property type="nucleotide sequence ID" value="NZ_FUWS01000002.1"/>
</dbReference>
<sequence>MNPSPSSTQSPAPAPKAGEATEVRFPEGFVWGAATASFQVEGSTTADGRGTSIWDTFSATPGKVIGGDTGEPGTDHYRRYVEDVALMRELGLGAYRFSVAWPRIQPDGKGGINRAGLDFYDRLVDELLAAGIDPWPTLYHWDLPQQLEDDGGWPVRDTALRFAEYAAVVHGTLGDRVTNWNTLNEPWCASFLGYGEGVHAPGRTDPAAALAAAHHLLLGHGLAVAAIREQAGQFDRVPRLGLAHNQTVMWPDTDSPADQAAARFADGLRNRIFTDPLFHGAYPEDIVEGLASITDFGFVRDGDLAVISTPLDMLGINFYNPQWVSGDPARVDPATLDDGDNAMRLGDVPMAFVRRGLPTTAMGWEIEPEGLYAVMTRLAAEAPGVDLYVCENGAAFEDVITEDGGVHDHERTAYIDAHLREVHRAIEAGVPMRGYFVWSLMDNFEWAWGYSKRFGIVHVDYETQRRTLKDSALWYSDVIRRGGLLRES</sequence>
<evidence type="ECO:0000256" key="11">
    <source>
        <dbReference type="RuleBase" id="RU361175"/>
    </source>
</evidence>
<evidence type="ECO:0000256" key="4">
    <source>
        <dbReference type="ARBA" id="ARBA00022801"/>
    </source>
</evidence>
<feature type="binding site" evidence="10">
    <location>
        <position position="438"/>
    </location>
    <ligand>
        <name>substrate</name>
    </ligand>
</feature>
<dbReference type="PANTHER" id="PTHR10353:SF36">
    <property type="entry name" value="LP05116P"/>
    <property type="match status" value="1"/>
</dbReference>
<dbReference type="STRING" id="1122192.SAMN02745673_00953"/>
<keyword evidence="7 11" id="KW-0326">Glycosidase</keyword>
<keyword evidence="5" id="KW-0136">Cellulose degradation</keyword>
<dbReference type="InterPro" id="IPR033132">
    <property type="entry name" value="GH_1_N_CS"/>
</dbReference>
<evidence type="ECO:0000313" key="12">
    <source>
        <dbReference type="EMBL" id="SJZ62075.1"/>
    </source>
</evidence>
<dbReference type="GO" id="GO:0005829">
    <property type="term" value="C:cytosol"/>
    <property type="evidence" value="ECO:0007669"/>
    <property type="project" value="TreeGrafter"/>
</dbReference>
<evidence type="ECO:0000256" key="10">
    <source>
        <dbReference type="PIRSR" id="PIRSR617736-2"/>
    </source>
</evidence>
<dbReference type="PRINTS" id="PR00131">
    <property type="entry name" value="GLHYDRLASE1"/>
</dbReference>
<evidence type="ECO:0000256" key="7">
    <source>
        <dbReference type="ARBA" id="ARBA00023295"/>
    </source>
</evidence>
<organism evidence="12 13">
    <name type="scientific">Marinactinospora thermotolerans DSM 45154</name>
    <dbReference type="NCBI Taxonomy" id="1122192"/>
    <lineage>
        <taxon>Bacteria</taxon>
        <taxon>Bacillati</taxon>
        <taxon>Actinomycetota</taxon>
        <taxon>Actinomycetes</taxon>
        <taxon>Streptosporangiales</taxon>
        <taxon>Nocardiopsidaceae</taxon>
        <taxon>Marinactinospora</taxon>
    </lineage>
</organism>
<gene>
    <name evidence="12" type="ORF">SAMN02745673_00953</name>
</gene>
<dbReference type="EC" id="3.2.1.21" evidence="3 11"/>
<dbReference type="Gene3D" id="3.20.20.80">
    <property type="entry name" value="Glycosidases"/>
    <property type="match status" value="1"/>
</dbReference>
<evidence type="ECO:0000256" key="5">
    <source>
        <dbReference type="ARBA" id="ARBA00023001"/>
    </source>
</evidence>
<feature type="binding site" evidence="10">
    <location>
        <position position="39"/>
    </location>
    <ligand>
        <name>substrate</name>
    </ligand>
</feature>
<dbReference type="FunFam" id="3.20.20.80:FF:000004">
    <property type="entry name" value="Beta-glucosidase 6-phospho-beta-glucosidase"/>
    <property type="match status" value="1"/>
</dbReference>
<comment type="catalytic activity">
    <reaction evidence="1 11">
        <text>Hydrolysis of terminal, non-reducing beta-D-glucosyl residues with release of beta-D-glucose.</text>
        <dbReference type="EC" id="3.2.1.21"/>
    </reaction>
</comment>
<dbReference type="OrthoDB" id="5166882at2"/>
<evidence type="ECO:0000256" key="1">
    <source>
        <dbReference type="ARBA" id="ARBA00000448"/>
    </source>
</evidence>
<evidence type="ECO:0000256" key="9">
    <source>
        <dbReference type="PIRSR" id="PIRSR617736-1"/>
    </source>
</evidence>
<dbReference type="PROSITE" id="PS00653">
    <property type="entry name" value="GLYCOSYL_HYDROL_F1_2"/>
    <property type="match status" value="1"/>
</dbReference>
<evidence type="ECO:0000256" key="2">
    <source>
        <dbReference type="ARBA" id="ARBA00010838"/>
    </source>
</evidence>
<evidence type="ECO:0000256" key="3">
    <source>
        <dbReference type="ARBA" id="ARBA00012744"/>
    </source>
</evidence>
<dbReference type="InterPro" id="IPR001360">
    <property type="entry name" value="Glyco_hydro_1"/>
</dbReference>
<feature type="binding site" evidence="10">
    <location>
        <position position="140"/>
    </location>
    <ligand>
        <name>substrate</name>
    </ligand>
</feature>
<reference evidence="12 13" key="1">
    <citation type="submission" date="2017-02" db="EMBL/GenBank/DDBJ databases">
        <authorList>
            <person name="Peterson S.W."/>
        </authorList>
    </citation>
    <scope>NUCLEOTIDE SEQUENCE [LARGE SCALE GENOMIC DNA]</scope>
    <source>
        <strain evidence="12 13">DSM 45154</strain>
    </source>
</reference>
<feature type="active site" description="Proton donor" evidence="9">
    <location>
        <position position="185"/>
    </location>
</feature>
<feature type="active site" description="Nucleophile" evidence="9">
    <location>
        <position position="391"/>
    </location>
</feature>
<protein>
    <recommendedName>
        <fullName evidence="3 11">Beta-glucosidase</fullName>
        <ecNumber evidence="3 11">3.2.1.21</ecNumber>
    </recommendedName>
</protein>
<name>A0A1T4M595_9ACTN</name>
<dbReference type="Proteomes" id="UP000190637">
    <property type="component" value="Unassembled WGS sequence"/>
</dbReference>
<keyword evidence="13" id="KW-1185">Reference proteome</keyword>
<comment type="similarity">
    <text evidence="2 11">Belongs to the glycosyl hydrolase 1 family.</text>
</comment>
<dbReference type="NCBIfam" id="TIGR03356">
    <property type="entry name" value="BGL"/>
    <property type="match status" value="1"/>
</dbReference>
<keyword evidence="4 11" id="KW-0378">Hydrolase</keyword>
<dbReference type="SUPFAM" id="SSF51445">
    <property type="entry name" value="(Trans)glycosidases"/>
    <property type="match status" value="1"/>
</dbReference>
<evidence type="ECO:0000313" key="13">
    <source>
        <dbReference type="Proteomes" id="UP000190637"/>
    </source>
</evidence>
<feature type="binding site" evidence="10">
    <location>
        <position position="319"/>
    </location>
    <ligand>
        <name>substrate</name>
    </ligand>
</feature>